<gene>
    <name evidence="1" type="ORF">AELL_2118</name>
</gene>
<evidence type="ECO:0000313" key="2">
    <source>
        <dbReference type="Proteomes" id="UP000262582"/>
    </source>
</evidence>
<dbReference type="SUPFAM" id="SSF52833">
    <property type="entry name" value="Thioredoxin-like"/>
    <property type="match status" value="1"/>
</dbReference>
<accession>A0ABM6YNM8</accession>
<proteinExistence type="predicted"/>
<dbReference type="InterPro" id="IPR036249">
    <property type="entry name" value="Thioredoxin-like_sf"/>
</dbReference>
<keyword evidence="2" id="KW-1185">Reference proteome</keyword>
<dbReference type="EMBL" id="CP032097">
    <property type="protein sequence ID" value="AXX95759.1"/>
    <property type="molecule type" value="Genomic_DNA"/>
</dbReference>
<name>A0ABM6YNM8_9BACT</name>
<dbReference type="Gene3D" id="3.40.30.10">
    <property type="entry name" value="Glutaredoxin"/>
    <property type="match status" value="1"/>
</dbReference>
<dbReference type="RefSeq" id="WP_192941192.1">
    <property type="nucleotide sequence ID" value="NZ_CP032097.1"/>
</dbReference>
<reference evidence="1 2" key="1">
    <citation type="submission" date="2018-08" db="EMBL/GenBank/DDBJ databases">
        <title>Complete genome of the Arcobacter ellisii type strain LMG 26155.</title>
        <authorList>
            <person name="Miller W.G."/>
            <person name="Yee E."/>
            <person name="Bono J.L."/>
        </authorList>
    </citation>
    <scope>NUCLEOTIDE SEQUENCE [LARGE SCALE GENOMIC DNA]</scope>
    <source>
        <strain evidence="1 2">LMG 26155</strain>
    </source>
</reference>
<evidence type="ECO:0000313" key="1">
    <source>
        <dbReference type="EMBL" id="AXX95759.1"/>
    </source>
</evidence>
<dbReference type="Proteomes" id="UP000262582">
    <property type="component" value="Chromosome"/>
</dbReference>
<sequence length="158" mass="18148">MIKVFRLLFLLVVLKGVASAAPFLIENLNKNRINIVTFVTSWCSSCQKTNEYLLSLSEKNSDVFVTLLFVDEEIPSTISKNKNLELISISLNDAKKFGVSKSVPYILVLDKELKVVKKYSTFNEDLLFRLINNLKNGLYENGTLPPEQRIDLWQKNRF</sequence>
<organism evidence="1 2">
    <name type="scientific">Arcobacter ellisii</name>
    <dbReference type="NCBI Taxonomy" id="913109"/>
    <lineage>
        <taxon>Bacteria</taxon>
        <taxon>Pseudomonadati</taxon>
        <taxon>Campylobacterota</taxon>
        <taxon>Epsilonproteobacteria</taxon>
        <taxon>Campylobacterales</taxon>
        <taxon>Arcobacteraceae</taxon>
        <taxon>Arcobacter</taxon>
    </lineage>
</organism>
<protein>
    <submittedName>
        <fullName evidence="1">Protein disulfide reductase, TlpA family</fullName>
    </submittedName>
</protein>